<name>A0AAV9WLT7_9PEZI</name>
<sequence length="178" mass="20271">MVTTDAMRPPFPFKLAVFKAETRDPSCSAWSVETFDCDVNPLPLPFGSQFYSGHVGLRHLPPEAHHRINRLLTNLNEDEMIQMLGYSWILRSINVDWSRRRLDSVDFVAVIELMDPRLVFEQTYGRDSQYSDYSEARSEGSTDQDNTSTPFDTPNGPSSSRRTPRGSYQLDDLGESSD</sequence>
<accession>A0AAV9WLT7</accession>
<feature type="compositionally biased region" description="Polar residues" evidence="1">
    <location>
        <begin position="141"/>
        <end position="152"/>
    </location>
</feature>
<dbReference type="AlphaFoldDB" id="A0AAV9WLT7"/>
<evidence type="ECO:0000256" key="1">
    <source>
        <dbReference type="SAM" id="MobiDB-lite"/>
    </source>
</evidence>
<evidence type="ECO:0000313" key="2">
    <source>
        <dbReference type="EMBL" id="KAK6511206.1"/>
    </source>
</evidence>
<dbReference type="EMBL" id="JAVHJL010000001">
    <property type="protein sequence ID" value="KAK6511206.1"/>
    <property type="molecule type" value="Genomic_DNA"/>
</dbReference>
<evidence type="ECO:0000313" key="3">
    <source>
        <dbReference type="Proteomes" id="UP001370758"/>
    </source>
</evidence>
<keyword evidence="3" id="KW-1185">Reference proteome</keyword>
<feature type="region of interest" description="Disordered" evidence="1">
    <location>
        <begin position="129"/>
        <end position="178"/>
    </location>
</feature>
<feature type="compositionally biased region" description="Low complexity" evidence="1">
    <location>
        <begin position="153"/>
        <end position="167"/>
    </location>
</feature>
<comment type="caution">
    <text evidence="2">The sequence shown here is derived from an EMBL/GenBank/DDBJ whole genome shotgun (WGS) entry which is preliminary data.</text>
</comment>
<proteinExistence type="predicted"/>
<evidence type="ECO:0008006" key="4">
    <source>
        <dbReference type="Google" id="ProtNLM"/>
    </source>
</evidence>
<reference evidence="2 3" key="1">
    <citation type="submission" date="2023-08" db="EMBL/GenBank/DDBJ databases">
        <authorList>
            <person name="Palmer J.M."/>
        </authorList>
    </citation>
    <scope>NUCLEOTIDE SEQUENCE [LARGE SCALE GENOMIC DNA]</scope>
    <source>
        <strain evidence="2 3">TWF481</strain>
    </source>
</reference>
<gene>
    <name evidence="2" type="ORF">TWF481_000127</name>
</gene>
<organism evidence="2 3">
    <name type="scientific">Arthrobotrys musiformis</name>
    <dbReference type="NCBI Taxonomy" id="47236"/>
    <lineage>
        <taxon>Eukaryota</taxon>
        <taxon>Fungi</taxon>
        <taxon>Dikarya</taxon>
        <taxon>Ascomycota</taxon>
        <taxon>Pezizomycotina</taxon>
        <taxon>Orbiliomycetes</taxon>
        <taxon>Orbiliales</taxon>
        <taxon>Orbiliaceae</taxon>
        <taxon>Arthrobotrys</taxon>
    </lineage>
</organism>
<dbReference type="Proteomes" id="UP001370758">
    <property type="component" value="Unassembled WGS sequence"/>
</dbReference>
<protein>
    <recommendedName>
        <fullName evidence="4">HNH nuclease domain-containing protein</fullName>
    </recommendedName>
</protein>